<gene>
    <name evidence="2" type="ORF">GCM10009105_23170</name>
</gene>
<evidence type="ECO:0000313" key="3">
    <source>
        <dbReference type="Proteomes" id="UP001501523"/>
    </source>
</evidence>
<dbReference type="Proteomes" id="UP001501523">
    <property type="component" value="Unassembled WGS sequence"/>
</dbReference>
<evidence type="ECO:0000313" key="2">
    <source>
        <dbReference type="EMBL" id="GAA0716606.1"/>
    </source>
</evidence>
<protein>
    <recommendedName>
        <fullName evidence="1">Cupin type-2 domain-containing protein</fullName>
    </recommendedName>
</protein>
<reference evidence="2 3" key="1">
    <citation type="journal article" date="2019" name="Int. J. Syst. Evol. Microbiol.">
        <title>The Global Catalogue of Microorganisms (GCM) 10K type strain sequencing project: providing services to taxonomists for standard genome sequencing and annotation.</title>
        <authorList>
            <consortium name="The Broad Institute Genomics Platform"/>
            <consortium name="The Broad Institute Genome Sequencing Center for Infectious Disease"/>
            <person name="Wu L."/>
            <person name="Ma J."/>
        </authorList>
    </citation>
    <scope>NUCLEOTIDE SEQUENCE [LARGE SCALE GENOMIC DNA]</scope>
    <source>
        <strain evidence="2 3">JCM 15421</strain>
    </source>
</reference>
<dbReference type="SUPFAM" id="SSF51182">
    <property type="entry name" value="RmlC-like cupins"/>
    <property type="match status" value="1"/>
</dbReference>
<dbReference type="Pfam" id="PF07883">
    <property type="entry name" value="Cupin_2"/>
    <property type="match status" value="1"/>
</dbReference>
<dbReference type="Gene3D" id="2.60.120.10">
    <property type="entry name" value="Jelly Rolls"/>
    <property type="match status" value="1"/>
</dbReference>
<dbReference type="CDD" id="cd02208">
    <property type="entry name" value="cupin_RmlC-like"/>
    <property type="match status" value="1"/>
</dbReference>
<dbReference type="InterPro" id="IPR014710">
    <property type="entry name" value="RmlC-like_jellyroll"/>
</dbReference>
<proteinExistence type="predicted"/>
<keyword evidence="3" id="KW-1185">Reference proteome</keyword>
<dbReference type="InterPro" id="IPR013096">
    <property type="entry name" value="Cupin_2"/>
</dbReference>
<dbReference type="InterPro" id="IPR011051">
    <property type="entry name" value="RmlC_Cupin_sf"/>
</dbReference>
<comment type="caution">
    <text evidence="2">The sequence shown here is derived from an EMBL/GenBank/DDBJ whole genome shotgun (WGS) entry which is preliminary data.</text>
</comment>
<dbReference type="EMBL" id="BAAAEU010000010">
    <property type="protein sequence ID" value="GAA0716606.1"/>
    <property type="molecule type" value="Genomic_DNA"/>
</dbReference>
<feature type="domain" description="Cupin type-2" evidence="1">
    <location>
        <begin position="36"/>
        <end position="102"/>
    </location>
</feature>
<evidence type="ECO:0000259" key="1">
    <source>
        <dbReference type="Pfam" id="PF07883"/>
    </source>
</evidence>
<organism evidence="2 3">
    <name type="scientific">Dokdonella soli</name>
    <dbReference type="NCBI Taxonomy" id="529810"/>
    <lineage>
        <taxon>Bacteria</taxon>
        <taxon>Pseudomonadati</taxon>
        <taxon>Pseudomonadota</taxon>
        <taxon>Gammaproteobacteria</taxon>
        <taxon>Lysobacterales</taxon>
        <taxon>Rhodanobacteraceae</taxon>
        <taxon>Dokdonella</taxon>
    </lineage>
</organism>
<name>A0ABN1ILT6_9GAMM</name>
<accession>A0ABN1ILT6</accession>
<dbReference type="RefSeq" id="WP_343791239.1">
    <property type="nucleotide sequence ID" value="NZ_BAAAEU010000010.1"/>
</dbReference>
<sequence length="111" mass="12279">MTRGATVGLRDALARLPTPTGKRFVELFTHGALTLELYAPRDSDPQQPHARDEVYIVVQGSGTFFCDGTHSRFETGDALFVPAGVMHRFEDFSDDLAVWVMFYGPEGGENI</sequence>